<dbReference type="InterPro" id="IPR011972">
    <property type="entry name" value="CHP02285"/>
</dbReference>
<dbReference type="EMBL" id="JACCKB010000017">
    <property type="protein sequence ID" value="NYZ66792.1"/>
    <property type="molecule type" value="Genomic_DNA"/>
</dbReference>
<reference evidence="2 3" key="1">
    <citation type="submission" date="2020-07" db="EMBL/GenBank/DDBJ databases">
        <title>Endozoicomonas sp. nov., isolated from sediment.</title>
        <authorList>
            <person name="Gu T."/>
        </authorList>
    </citation>
    <scope>NUCLEOTIDE SEQUENCE [LARGE SCALE GENOMIC DNA]</scope>
    <source>
        <strain evidence="2 3">SM1973</strain>
    </source>
</reference>
<keyword evidence="3" id="KW-1185">Reference proteome</keyword>
<feature type="chain" id="PRO_5032779600" evidence="1">
    <location>
        <begin position="17"/>
        <end position="281"/>
    </location>
</feature>
<evidence type="ECO:0000313" key="2">
    <source>
        <dbReference type="EMBL" id="NYZ66792.1"/>
    </source>
</evidence>
<evidence type="ECO:0000256" key="1">
    <source>
        <dbReference type="SAM" id="SignalP"/>
    </source>
</evidence>
<dbReference type="RefSeq" id="WP_180568817.1">
    <property type="nucleotide sequence ID" value="NZ_JACCKB010000017.1"/>
</dbReference>
<accession>A0A853I5C8</accession>
<dbReference type="AlphaFoldDB" id="A0A853I5C8"/>
<evidence type="ECO:0000313" key="3">
    <source>
        <dbReference type="Proteomes" id="UP000569732"/>
    </source>
</evidence>
<dbReference type="SUPFAM" id="SSF53850">
    <property type="entry name" value="Periplasmic binding protein-like II"/>
    <property type="match status" value="1"/>
</dbReference>
<organism evidence="2 3">
    <name type="scientific">Spartinivicinus marinus</name>
    <dbReference type="NCBI Taxonomy" id="2994442"/>
    <lineage>
        <taxon>Bacteria</taxon>
        <taxon>Pseudomonadati</taxon>
        <taxon>Pseudomonadota</taxon>
        <taxon>Gammaproteobacteria</taxon>
        <taxon>Oceanospirillales</taxon>
        <taxon>Zooshikellaceae</taxon>
        <taxon>Spartinivicinus</taxon>
    </lineage>
</organism>
<proteinExistence type="predicted"/>
<gene>
    <name evidence="2" type="ORF">H0A36_12295</name>
</gene>
<name>A0A853I5C8_9GAMM</name>
<keyword evidence="1" id="KW-0732">Signal</keyword>
<dbReference type="Proteomes" id="UP000569732">
    <property type="component" value="Unassembled WGS sequence"/>
</dbReference>
<feature type="signal peptide" evidence="1">
    <location>
        <begin position="1"/>
        <end position="16"/>
    </location>
</feature>
<protein>
    <submittedName>
        <fullName evidence="2">TIGR02285 family protein</fullName>
    </submittedName>
</protein>
<sequence length="281" mass="32682">MTVIVMLLLGCLPAMLKSDTITWYHADFPPGSIPKGPDKGKGYNDQTEKFMVKQLPEFQHQFVTANYSRIVHDLKVRNGCTVGLFKSKEREQFILYSIPRLLVLPNGVVFKKERLVDFAPYLDENGYISIDKLMERSRFNVGIAKGRNYAGGIQQALEKYKGKKTIIERVGLDVFSGLFQMLMADHLDYIIGFPVEAKFFARKHGYENAIHFFPVKEMPLYSKTYMACSKNKWGYKVMDKINQILTKYRHTPEYLAFYEYWLDDSAALRHKQFSHKLFLNQ</sequence>
<dbReference type="Gene3D" id="3.40.190.10">
    <property type="entry name" value="Periplasmic binding protein-like II"/>
    <property type="match status" value="2"/>
</dbReference>
<dbReference type="NCBIfam" id="TIGR02285">
    <property type="entry name" value="TIGR02285 family protein"/>
    <property type="match status" value="1"/>
</dbReference>
<comment type="caution">
    <text evidence="2">The sequence shown here is derived from an EMBL/GenBank/DDBJ whole genome shotgun (WGS) entry which is preliminary data.</text>
</comment>